<evidence type="ECO:0000256" key="1">
    <source>
        <dbReference type="SAM" id="MobiDB-lite"/>
    </source>
</evidence>
<dbReference type="AlphaFoldDB" id="A0A9D5CYS4"/>
<evidence type="ECO:0000313" key="3">
    <source>
        <dbReference type="Proteomes" id="UP001085076"/>
    </source>
</evidence>
<gene>
    <name evidence="2" type="ORF">J5N97_009669</name>
</gene>
<dbReference type="Proteomes" id="UP001085076">
    <property type="component" value="Miscellaneous, Linkage group lg02"/>
</dbReference>
<dbReference type="Pfam" id="PF05340">
    <property type="entry name" value="DUF740"/>
    <property type="match status" value="1"/>
</dbReference>
<accession>A0A9D5CYS4</accession>
<dbReference type="PANTHER" id="PTHR34046">
    <property type="entry name" value="OS06G0218800 PROTEIN"/>
    <property type="match status" value="1"/>
</dbReference>
<protein>
    <submittedName>
        <fullName evidence="2">Uncharacterized protein</fullName>
    </submittedName>
</protein>
<reference evidence="2" key="1">
    <citation type="submission" date="2021-03" db="EMBL/GenBank/DDBJ databases">
        <authorList>
            <person name="Li Z."/>
            <person name="Yang C."/>
        </authorList>
    </citation>
    <scope>NUCLEOTIDE SEQUENCE</scope>
    <source>
        <strain evidence="2">Dzin_1.0</strain>
        <tissue evidence="2">Leaf</tissue>
    </source>
</reference>
<name>A0A9D5CYS4_9LILI</name>
<dbReference type="InterPro" id="IPR008004">
    <property type="entry name" value="OCTOPUS-like"/>
</dbReference>
<keyword evidence="3" id="KW-1185">Reference proteome</keyword>
<dbReference type="PANTHER" id="PTHR34046:SF19">
    <property type="entry name" value="RAPIDLY ELICITED PROTEIN, PUTATIVE-RELATED"/>
    <property type="match status" value="1"/>
</dbReference>
<dbReference type="OrthoDB" id="688136at2759"/>
<feature type="compositionally biased region" description="Low complexity" evidence="1">
    <location>
        <begin position="50"/>
        <end position="60"/>
    </location>
</feature>
<feature type="region of interest" description="Disordered" evidence="1">
    <location>
        <begin position="50"/>
        <end position="75"/>
    </location>
</feature>
<dbReference type="EMBL" id="JAGGNH010000002">
    <property type="protein sequence ID" value="KAJ0981414.1"/>
    <property type="molecule type" value="Genomic_DNA"/>
</dbReference>
<proteinExistence type="predicted"/>
<reference evidence="2" key="2">
    <citation type="journal article" date="2022" name="Hortic Res">
        <title>The genome of Dioscorea zingiberensis sheds light on the biosynthesis, origin and evolution of the medicinally important diosgenin saponins.</title>
        <authorList>
            <person name="Li Y."/>
            <person name="Tan C."/>
            <person name="Li Z."/>
            <person name="Guo J."/>
            <person name="Li S."/>
            <person name="Chen X."/>
            <person name="Wang C."/>
            <person name="Dai X."/>
            <person name="Yang H."/>
            <person name="Song W."/>
            <person name="Hou L."/>
            <person name="Xu J."/>
            <person name="Tong Z."/>
            <person name="Xu A."/>
            <person name="Yuan X."/>
            <person name="Wang W."/>
            <person name="Yang Q."/>
            <person name="Chen L."/>
            <person name="Sun Z."/>
            <person name="Wang K."/>
            <person name="Pan B."/>
            <person name="Chen J."/>
            <person name="Bao Y."/>
            <person name="Liu F."/>
            <person name="Qi X."/>
            <person name="Gang D.R."/>
            <person name="Wen J."/>
            <person name="Li J."/>
        </authorList>
    </citation>
    <scope>NUCLEOTIDE SEQUENCE</scope>
    <source>
        <strain evidence="2">Dzin_1.0</strain>
    </source>
</reference>
<comment type="caution">
    <text evidence="2">The sequence shown here is derived from an EMBL/GenBank/DDBJ whole genome shotgun (WGS) entry which is preliminary data.</text>
</comment>
<sequence length="138" mass="15734">MAERRCKQHPEHRQTKGVCPYCLRERLDILSGSSSAATTSTSLDACSTAASFSSVSSVSESPKRRRQEPLRKSRSLAFVIGEEKEEEKREKRNKDKKKDRFWSRFITAAAGKRRDAHAAFKHSKTLKEKSSSSLWLLF</sequence>
<organism evidence="2 3">
    <name type="scientific">Dioscorea zingiberensis</name>
    <dbReference type="NCBI Taxonomy" id="325984"/>
    <lineage>
        <taxon>Eukaryota</taxon>
        <taxon>Viridiplantae</taxon>
        <taxon>Streptophyta</taxon>
        <taxon>Embryophyta</taxon>
        <taxon>Tracheophyta</taxon>
        <taxon>Spermatophyta</taxon>
        <taxon>Magnoliopsida</taxon>
        <taxon>Liliopsida</taxon>
        <taxon>Dioscoreales</taxon>
        <taxon>Dioscoreaceae</taxon>
        <taxon>Dioscorea</taxon>
    </lineage>
</organism>
<evidence type="ECO:0000313" key="2">
    <source>
        <dbReference type="EMBL" id="KAJ0981414.1"/>
    </source>
</evidence>